<name>A0A1M6XED6_9FLAO</name>
<reference evidence="3" key="3">
    <citation type="submission" date="2016-11" db="EMBL/GenBank/DDBJ databases">
        <authorList>
            <person name="Varghese N."/>
            <person name="Submissions S."/>
        </authorList>
    </citation>
    <scope>NUCLEOTIDE SEQUENCE [LARGE SCALE GENOMIC DNA]</scope>
    <source>
        <strain evidence="3">DSM 27989</strain>
    </source>
</reference>
<reference evidence="2" key="2">
    <citation type="submission" date="2016-11" db="EMBL/GenBank/DDBJ databases">
        <authorList>
            <person name="Jaros S."/>
            <person name="Januszkiewicz K."/>
            <person name="Wedrychowicz H."/>
        </authorList>
    </citation>
    <scope>NUCLEOTIDE SEQUENCE [LARGE SCALE GENOMIC DNA]</scope>
    <source>
        <strain evidence="2">DSM 27989</strain>
    </source>
</reference>
<protein>
    <submittedName>
        <fullName evidence="2">Uncharacterized protein</fullName>
    </submittedName>
</protein>
<gene>
    <name evidence="1" type="ORF">GCM10010984_17700</name>
    <name evidence="2" type="ORF">SAMN05443634_105218</name>
</gene>
<dbReference type="Proteomes" id="UP000184120">
    <property type="component" value="Unassembled WGS sequence"/>
</dbReference>
<dbReference type="EMBL" id="BMFL01000011">
    <property type="protein sequence ID" value="GGF00543.1"/>
    <property type="molecule type" value="Genomic_DNA"/>
</dbReference>
<reference evidence="1" key="5">
    <citation type="submission" date="2024-05" db="EMBL/GenBank/DDBJ databases">
        <authorList>
            <person name="Sun Q."/>
            <person name="Zhou Y."/>
        </authorList>
    </citation>
    <scope>NUCLEOTIDE SEQUENCE</scope>
    <source>
        <strain evidence="1">CGMCC 1.12707</strain>
    </source>
</reference>
<dbReference type="EMBL" id="FRBH01000005">
    <property type="protein sequence ID" value="SHL04291.1"/>
    <property type="molecule type" value="Genomic_DNA"/>
</dbReference>
<reference evidence="1" key="1">
    <citation type="journal article" date="2014" name="Int. J. Syst. Evol. Microbiol.">
        <title>Complete genome of a new Firmicutes species belonging to the dominant human colonic microbiota ('Ruminococcus bicirculans') reveals two chromosomes and a selective capacity to utilize plant glucans.</title>
        <authorList>
            <consortium name="NISC Comparative Sequencing Program"/>
            <person name="Wegmann U."/>
            <person name="Louis P."/>
            <person name="Goesmann A."/>
            <person name="Henrissat B."/>
            <person name="Duncan S.H."/>
            <person name="Flint H.J."/>
        </authorList>
    </citation>
    <scope>NUCLEOTIDE SEQUENCE</scope>
    <source>
        <strain evidence="1">CGMCC 1.12707</strain>
    </source>
</reference>
<organism evidence="2 3">
    <name type="scientific">Chishuiella changwenlii</name>
    <dbReference type="NCBI Taxonomy" id="1434701"/>
    <lineage>
        <taxon>Bacteria</taxon>
        <taxon>Pseudomonadati</taxon>
        <taxon>Bacteroidota</taxon>
        <taxon>Flavobacteriia</taxon>
        <taxon>Flavobacteriales</taxon>
        <taxon>Weeksellaceae</taxon>
        <taxon>Chishuiella</taxon>
    </lineage>
</organism>
<accession>A0A1M6XED6</accession>
<dbReference type="STRING" id="1434701.SAMN05443634_105218"/>
<evidence type="ECO:0000313" key="3">
    <source>
        <dbReference type="Proteomes" id="UP000184120"/>
    </source>
</evidence>
<dbReference type="RefSeq" id="WP_072931295.1">
    <property type="nucleotide sequence ID" value="NZ_BMFL01000011.1"/>
</dbReference>
<dbReference type="Proteomes" id="UP000650994">
    <property type="component" value="Unassembled WGS sequence"/>
</dbReference>
<evidence type="ECO:0000313" key="2">
    <source>
        <dbReference type="EMBL" id="SHL04291.1"/>
    </source>
</evidence>
<reference evidence="4" key="4">
    <citation type="journal article" date="2019" name="Int. J. Syst. Evol. Microbiol.">
        <title>The Global Catalogue of Microorganisms (GCM) 10K type strain sequencing project: providing services to taxonomists for standard genome sequencing and annotation.</title>
        <authorList>
            <consortium name="The Broad Institute Genomics Platform"/>
            <consortium name="The Broad Institute Genome Sequencing Center for Infectious Disease"/>
            <person name="Wu L."/>
            <person name="Ma J."/>
        </authorList>
    </citation>
    <scope>NUCLEOTIDE SEQUENCE [LARGE SCALE GENOMIC DNA]</scope>
    <source>
        <strain evidence="4">CGMCC 1.12707</strain>
    </source>
</reference>
<evidence type="ECO:0000313" key="1">
    <source>
        <dbReference type="EMBL" id="GGF00543.1"/>
    </source>
</evidence>
<proteinExistence type="predicted"/>
<keyword evidence="4" id="KW-1185">Reference proteome</keyword>
<sequence>MNMKLNEIEKLIDCYSFNYRNSSMKDIEIGELIKLDINNLIDEYNEPENWEFNNNSGICLFLNAEKTIIHIIQAVQLGPGISAHFTLSGLKSNWKKNEPKFILPIKVPDESNFERHSLKDFLINHKKFYKI</sequence>
<dbReference type="OrthoDB" id="7064117at2"/>
<evidence type="ECO:0000313" key="4">
    <source>
        <dbReference type="Proteomes" id="UP000650994"/>
    </source>
</evidence>
<dbReference type="AlphaFoldDB" id="A0A1M6XED6"/>